<accession>A0A182XRP9</accession>
<proteinExistence type="predicted"/>
<organism evidence="1 2">
    <name type="scientific">Anopheles quadriannulatus</name>
    <name type="common">Mosquito</name>
    <dbReference type="NCBI Taxonomy" id="34691"/>
    <lineage>
        <taxon>Eukaryota</taxon>
        <taxon>Metazoa</taxon>
        <taxon>Ecdysozoa</taxon>
        <taxon>Arthropoda</taxon>
        <taxon>Hexapoda</taxon>
        <taxon>Insecta</taxon>
        <taxon>Pterygota</taxon>
        <taxon>Neoptera</taxon>
        <taxon>Endopterygota</taxon>
        <taxon>Diptera</taxon>
        <taxon>Nematocera</taxon>
        <taxon>Culicoidea</taxon>
        <taxon>Culicidae</taxon>
        <taxon>Anophelinae</taxon>
        <taxon>Anopheles</taxon>
    </lineage>
</organism>
<sequence>MASTWLIKRASVKMKTTQLIYSPLMPPTPLSGLEMRG</sequence>
<keyword evidence="2" id="KW-1185">Reference proteome</keyword>
<evidence type="ECO:0000313" key="1">
    <source>
        <dbReference type="EnsemblMetazoa" id="AQUA014521-PA"/>
    </source>
</evidence>
<reference evidence="1" key="1">
    <citation type="submission" date="2020-05" db="UniProtKB">
        <authorList>
            <consortium name="EnsemblMetazoa"/>
        </authorList>
    </citation>
    <scope>IDENTIFICATION</scope>
    <source>
        <strain evidence="1">SANGQUA</strain>
    </source>
</reference>
<dbReference type="Proteomes" id="UP000076407">
    <property type="component" value="Unassembled WGS sequence"/>
</dbReference>
<dbReference type="EnsemblMetazoa" id="AQUA014521-RA">
    <property type="protein sequence ID" value="AQUA014521-PA"/>
    <property type="gene ID" value="AQUA014521"/>
</dbReference>
<dbReference type="VEuPathDB" id="VectorBase:AQUA014521"/>
<dbReference type="AlphaFoldDB" id="A0A182XRP9"/>
<evidence type="ECO:0000313" key="2">
    <source>
        <dbReference type="Proteomes" id="UP000076407"/>
    </source>
</evidence>
<protein>
    <submittedName>
        <fullName evidence="1">Uncharacterized protein</fullName>
    </submittedName>
</protein>
<name>A0A182XRP9_ANOQN</name>